<dbReference type="InterPro" id="IPR024775">
    <property type="entry name" value="DinB-like"/>
</dbReference>
<evidence type="ECO:0000259" key="1">
    <source>
        <dbReference type="Pfam" id="PF12867"/>
    </source>
</evidence>
<dbReference type="Gene3D" id="1.20.120.450">
    <property type="entry name" value="dinb family like domain"/>
    <property type="match status" value="1"/>
</dbReference>
<evidence type="ECO:0000313" key="2">
    <source>
        <dbReference type="EMBL" id="MBU2691901.1"/>
    </source>
</evidence>
<organism evidence="2 3">
    <name type="scientific">Eiseniibacteriota bacterium</name>
    <dbReference type="NCBI Taxonomy" id="2212470"/>
    <lineage>
        <taxon>Bacteria</taxon>
        <taxon>Candidatus Eiseniibacteriota</taxon>
    </lineage>
</organism>
<reference evidence="2" key="1">
    <citation type="submission" date="2021-05" db="EMBL/GenBank/DDBJ databases">
        <title>Energy efficiency and biological interactions define the core microbiome of deep oligotrophic groundwater.</title>
        <authorList>
            <person name="Mehrshad M."/>
            <person name="Lopez-Fernandez M."/>
            <person name="Bell E."/>
            <person name="Bernier-Latmani R."/>
            <person name="Bertilsson S."/>
            <person name="Dopson M."/>
        </authorList>
    </citation>
    <scope>NUCLEOTIDE SEQUENCE</scope>
    <source>
        <strain evidence="2">Modern_marine.mb.64</strain>
    </source>
</reference>
<gene>
    <name evidence="2" type="ORF">KJ970_13355</name>
</gene>
<dbReference type="SUPFAM" id="SSF109854">
    <property type="entry name" value="DinB/YfiT-like putative metalloenzymes"/>
    <property type="match status" value="1"/>
</dbReference>
<feature type="domain" description="DinB-like" evidence="1">
    <location>
        <begin position="11"/>
        <end position="146"/>
    </location>
</feature>
<dbReference type="InterPro" id="IPR034660">
    <property type="entry name" value="DinB/YfiT-like"/>
</dbReference>
<name>A0A948W7Q8_UNCEI</name>
<dbReference type="Proteomes" id="UP000777784">
    <property type="component" value="Unassembled WGS sequence"/>
</dbReference>
<accession>A0A948W7Q8</accession>
<proteinExistence type="predicted"/>
<protein>
    <submittedName>
        <fullName evidence="2">DinB family protein</fullName>
    </submittedName>
</protein>
<evidence type="ECO:0000313" key="3">
    <source>
        <dbReference type="Proteomes" id="UP000777784"/>
    </source>
</evidence>
<comment type="caution">
    <text evidence="2">The sequence shown here is derived from an EMBL/GenBank/DDBJ whole genome shotgun (WGS) entry which is preliminary data.</text>
</comment>
<sequence>MEFEHLVSQMVDNAQRIRALAEPVSMEQARWRPDPESWSILEVVNHMHDVEHADFRTFLDLALHRPNERRPRISPEAWVTERRYNERDLTESLQGYLAAREESVAWLRTLASPDWEAVYPAPWGPIKSGDVFAAWVAHDVLHMRQLVKLHWAFTIREVGPFSTDYAGDW</sequence>
<dbReference type="Pfam" id="PF12867">
    <property type="entry name" value="DinB_2"/>
    <property type="match status" value="1"/>
</dbReference>
<dbReference type="EMBL" id="JAHJDP010000077">
    <property type="protein sequence ID" value="MBU2691901.1"/>
    <property type="molecule type" value="Genomic_DNA"/>
</dbReference>
<dbReference type="AlphaFoldDB" id="A0A948W7Q8"/>